<dbReference type="RefSeq" id="WP_008472228.1">
    <property type="nucleotide sequence ID" value="NZ_AYZO01000012.1"/>
</dbReference>
<dbReference type="InterPro" id="IPR017853">
    <property type="entry name" value="GH"/>
</dbReference>
<reference evidence="7 9" key="1">
    <citation type="submission" date="2012-06" db="EMBL/GenBank/DDBJ databases">
        <title>Draft genome sequence of Lactobacillus gigeriorum CRBIP 24.85T, isolated from chicken crop.</title>
        <authorList>
            <person name="Cousin S."/>
            <person name="Ma L."/>
            <person name="Creno S."/>
            <person name="Clermont D."/>
            <person name="Loux V."/>
            <person name="Bizet C."/>
            <person name="Bouchier C."/>
        </authorList>
    </citation>
    <scope>NUCLEOTIDE SEQUENCE [LARGE SCALE GENOMIC DNA]</scope>
    <source>
        <strain evidence="9">CRBIP 24.85T</strain>
        <strain evidence="7">Type strain: CRBIP 24.85</strain>
    </source>
</reference>
<evidence type="ECO:0000256" key="2">
    <source>
        <dbReference type="ARBA" id="ARBA00022801"/>
    </source>
</evidence>
<sequence>MKKTFVDNFLWGGAVAAHQFEGAYQEGGKGLSIADFMTLGSHETPRELTDAIEADKYYPNHLASDFYHHYQEDIKLMAEMGFKAFRTSIAWTRIFPNGDETEPNEAGLAFYDRVFDELLKNGIQPVITLSHFEMPINLVKKYGGWSNRKLIDLFTHFAYVCFDRYHEKVKYWMTFNEINNQTNYLSDLSVYENSGIKFSPEISPAEKEQLMYQAAHYELVASAKAVQIAHTIDPTLQVGCMLAFCPIYPASSKPEDILFAQRAMDTRLYFGDVHVNGYYPNWLKAYFEEKGIKLDITPEDLTILQKGTVDYIAFSYYMSFMAEYTDHDDYREYQDLRPNPHVKANDWGWQIDPIGLRYSLTWMMNRWHKPLFIVENGLGAYDELTTDHQVHDQYRIEYLRNHIEQMKKAVVEDGVDLLGYLPWGCIDLVSASTGEMKKRYGFVYVDADDYGKGSMKRYPKDSFYWYQKVIANNGSDLA</sequence>
<evidence type="ECO:0000256" key="6">
    <source>
        <dbReference type="RuleBase" id="RU004468"/>
    </source>
</evidence>
<dbReference type="OrthoDB" id="1688691at2"/>
<evidence type="ECO:0000313" key="9">
    <source>
        <dbReference type="Proteomes" id="UP000009326"/>
    </source>
</evidence>
<dbReference type="GO" id="GO:0005829">
    <property type="term" value="C:cytosol"/>
    <property type="evidence" value="ECO:0007669"/>
    <property type="project" value="TreeGrafter"/>
</dbReference>
<dbReference type="InterPro" id="IPR001360">
    <property type="entry name" value="Glyco_hydro_1"/>
</dbReference>
<dbReference type="SUPFAM" id="SSF51445">
    <property type="entry name" value="(Trans)glycosidases"/>
    <property type="match status" value="1"/>
</dbReference>
<keyword evidence="10" id="KW-1185">Reference proteome</keyword>
<dbReference type="PANTHER" id="PTHR10353">
    <property type="entry name" value="GLYCOSYL HYDROLASE"/>
    <property type="match status" value="1"/>
</dbReference>
<dbReference type="PANTHER" id="PTHR10353:SF85">
    <property type="entry name" value="ARYL-PHOSPHO-BETA-D-GLUCOSIDASE BGLA"/>
    <property type="match status" value="1"/>
</dbReference>
<dbReference type="InterPro" id="IPR018120">
    <property type="entry name" value="Glyco_hydro_1_AS"/>
</dbReference>
<dbReference type="PRINTS" id="PR00131">
    <property type="entry name" value="GLHYDRLASE1"/>
</dbReference>
<dbReference type="GO" id="GO:0008422">
    <property type="term" value="F:beta-glucosidase activity"/>
    <property type="evidence" value="ECO:0007669"/>
    <property type="project" value="TreeGrafter"/>
</dbReference>
<evidence type="ECO:0000313" key="8">
    <source>
        <dbReference type="EMBL" id="KRN12508.1"/>
    </source>
</evidence>
<gene>
    <name evidence="7" type="ORF">BN52_06545</name>
    <name evidence="8" type="ORF">FC38_GL000322</name>
</gene>
<keyword evidence="3 6" id="KW-0326">Glycosidase</keyword>
<accession>I7LF41</accession>
<feature type="active site" description="Nucleophile" evidence="4">
    <location>
        <position position="375"/>
    </location>
</feature>
<evidence type="ECO:0000256" key="4">
    <source>
        <dbReference type="PROSITE-ProRule" id="PRU10055"/>
    </source>
</evidence>
<dbReference type="PROSITE" id="PS00572">
    <property type="entry name" value="GLYCOSYL_HYDROL_F1_1"/>
    <property type="match status" value="1"/>
</dbReference>
<dbReference type="EMBL" id="CAKC01000010">
    <property type="protein sequence ID" value="CCI86328.1"/>
    <property type="molecule type" value="Genomic_DNA"/>
</dbReference>
<keyword evidence="2 6" id="KW-0378">Hydrolase</keyword>
<evidence type="ECO:0000256" key="5">
    <source>
        <dbReference type="RuleBase" id="RU003690"/>
    </source>
</evidence>
<dbReference type="Pfam" id="PF00232">
    <property type="entry name" value="Glyco_hydro_1"/>
    <property type="match status" value="1"/>
</dbReference>
<reference evidence="8 10" key="2">
    <citation type="journal article" date="2015" name="Genome Announc.">
        <title>Expanding the biotechnology potential of lactobacilli through comparative genomics of 213 strains and associated genera.</title>
        <authorList>
            <person name="Sun Z."/>
            <person name="Harris H.M."/>
            <person name="McCann A."/>
            <person name="Guo C."/>
            <person name="Argimon S."/>
            <person name="Zhang W."/>
            <person name="Yang X."/>
            <person name="Jeffery I.B."/>
            <person name="Cooney J.C."/>
            <person name="Kagawa T.F."/>
            <person name="Liu W."/>
            <person name="Song Y."/>
            <person name="Salvetti E."/>
            <person name="Wrobel A."/>
            <person name="Rasinkangas P."/>
            <person name="Parkhill J."/>
            <person name="Rea M.C."/>
            <person name="O'Sullivan O."/>
            <person name="Ritari J."/>
            <person name="Douillard F.P."/>
            <person name="Paul Ross R."/>
            <person name="Yang R."/>
            <person name="Briner A.E."/>
            <person name="Felis G.E."/>
            <person name="de Vos W.M."/>
            <person name="Barrangou R."/>
            <person name="Klaenhammer T.R."/>
            <person name="Caufield P.W."/>
            <person name="Cui Y."/>
            <person name="Zhang H."/>
            <person name="O'Toole P.W."/>
        </authorList>
    </citation>
    <scope>NUCLEOTIDE SEQUENCE [LARGE SCALE GENOMIC DNA]</scope>
    <source>
        <strain evidence="8 10">DSM 23908</strain>
    </source>
</reference>
<dbReference type="PATRIC" id="fig|1423751.3.peg.341"/>
<dbReference type="InterPro" id="IPR033132">
    <property type="entry name" value="GH_1_N_CS"/>
</dbReference>
<dbReference type="Gene3D" id="3.20.20.80">
    <property type="entry name" value="Glycosidases"/>
    <property type="match status" value="1"/>
</dbReference>
<dbReference type="GO" id="GO:0016052">
    <property type="term" value="P:carbohydrate catabolic process"/>
    <property type="evidence" value="ECO:0007669"/>
    <property type="project" value="TreeGrafter"/>
</dbReference>
<evidence type="ECO:0000256" key="3">
    <source>
        <dbReference type="ARBA" id="ARBA00023295"/>
    </source>
</evidence>
<comment type="similarity">
    <text evidence="1 5">Belongs to the glycosyl hydrolase 1 family.</text>
</comment>
<name>I7LF41_9LACO</name>
<evidence type="ECO:0000313" key="7">
    <source>
        <dbReference type="EMBL" id="CCI86328.1"/>
    </source>
</evidence>
<dbReference type="AlphaFoldDB" id="I7LF41"/>
<evidence type="ECO:0000256" key="1">
    <source>
        <dbReference type="ARBA" id="ARBA00010838"/>
    </source>
</evidence>
<dbReference type="NCBIfam" id="NF007154">
    <property type="entry name" value="PRK09589.1"/>
    <property type="match status" value="1"/>
</dbReference>
<dbReference type="Proteomes" id="UP000009326">
    <property type="component" value="Unassembled WGS sequence"/>
</dbReference>
<evidence type="ECO:0000313" key="10">
    <source>
        <dbReference type="Proteomes" id="UP000051521"/>
    </source>
</evidence>
<dbReference type="STRING" id="1423751.FC38_GL000322"/>
<protein>
    <submittedName>
        <fullName evidence="7">6-phospho-beta-glucosidase</fullName>
    </submittedName>
</protein>
<organism evidence="7 9">
    <name type="scientific">Lactobacillus gigeriorum DSM 23908 = CRBIP 24.85</name>
    <dbReference type="NCBI Taxonomy" id="1423751"/>
    <lineage>
        <taxon>Bacteria</taxon>
        <taxon>Bacillati</taxon>
        <taxon>Bacillota</taxon>
        <taxon>Bacilli</taxon>
        <taxon>Lactobacillales</taxon>
        <taxon>Lactobacillaceae</taxon>
        <taxon>Lactobacillus</taxon>
    </lineage>
</organism>
<dbReference type="PROSITE" id="PS00653">
    <property type="entry name" value="GLYCOSYL_HYDROL_F1_2"/>
    <property type="match status" value="1"/>
</dbReference>
<dbReference type="Proteomes" id="UP000051521">
    <property type="component" value="Unassembled WGS sequence"/>
</dbReference>
<comment type="caution">
    <text evidence="7">The sequence shown here is derived from an EMBL/GenBank/DDBJ whole genome shotgun (WGS) entry which is preliminary data.</text>
</comment>
<dbReference type="FunFam" id="3.20.20.80:FF:000004">
    <property type="entry name" value="Beta-glucosidase 6-phospho-beta-glucosidase"/>
    <property type="match status" value="1"/>
</dbReference>
<dbReference type="EMBL" id="AYZO01000012">
    <property type="protein sequence ID" value="KRN12508.1"/>
    <property type="molecule type" value="Genomic_DNA"/>
</dbReference>
<proteinExistence type="inferred from homology"/>